<comment type="pathway">
    <text evidence="3">Carbohydrate metabolism; galactose metabolism.</text>
</comment>
<protein>
    <recommendedName>
        <fullName evidence="9">Aldose 1-epimerase</fullName>
        <ecNumber evidence="9">5.1.3.3</ecNumber>
    </recommendedName>
</protein>
<evidence type="ECO:0000256" key="10">
    <source>
        <dbReference type="PIRSR" id="PIRSR005096-1"/>
    </source>
</evidence>
<evidence type="ECO:0000256" key="2">
    <source>
        <dbReference type="ARBA" id="ARBA00001712"/>
    </source>
</evidence>
<dbReference type="Proteomes" id="UP000278807">
    <property type="component" value="Unassembled WGS sequence"/>
</dbReference>
<reference evidence="13 14" key="2">
    <citation type="submission" date="2018-11" db="EMBL/GenBank/DDBJ databases">
        <authorList>
            <consortium name="Pathogen Informatics"/>
        </authorList>
    </citation>
    <scope>NUCLEOTIDE SEQUENCE [LARGE SCALE GENOMIC DNA]</scope>
</reference>
<evidence type="ECO:0000313" key="13">
    <source>
        <dbReference type="EMBL" id="VDN98808.1"/>
    </source>
</evidence>
<dbReference type="GO" id="GO:0033499">
    <property type="term" value="P:galactose catabolic process via UDP-galactose, Leloir pathway"/>
    <property type="evidence" value="ECO:0007669"/>
    <property type="project" value="TreeGrafter"/>
</dbReference>
<sequence length="386" mass="43090">MEDWGKTSKGIPVKRVTLRPKLSEKLSNGTDAEAWNKVRAVIINYGAAIQQLWVPGYTDTGGRKKNGLSTADVVLGYPDIGSYEKNPAYHGVIVGRVAGRISNANFTIPIELNPSISMVYKLPKNQQKKHCLHGGTTGLSFRVWDIVELKEDSVKLKVVSVDGEDGFPGNLTVYITYRLSVNEEDQRVSLSIDYFASITDAICPINLTNHTYFNLAGHRAGPEALDRHSVCIQSDKMCECDAEHIPTGRLIKVGKVDETDLTSLKCLKEGLRKIHPPPHGYDEFYMFRNLPGDEAKVTVCEPNSSRKLELFTDQLGVQFYTGNFLDPKSDPIGKDTYSYPSHSGFCLEAQGFPDAVNRSNFPKQFVAPIEMNYVQKTRFEFTVQKN</sequence>
<feature type="active site" description="Proton acceptor" evidence="10">
    <location>
        <position position="348"/>
    </location>
</feature>
<evidence type="ECO:0000256" key="9">
    <source>
        <dbReference type="PIRNR" id="PIRNR005096"/>
    </source>
</evidence>
<comment type="catalytic activity">
    <reaction evidence="2">
        <text>alpha-D-galactose = beta-D-galactose</text>
        <dbReference type="Rhea" id="RHEA:28675"/>
        <dbReference type="ChEBI" id="CHEBI:27667"/>
        <dbReference type="ChEBI" id="CHEBI:28061"/>
        <dbReference type="EC" id="5.1.3.3"/>
    </reaction>
    <physiologicalReaction direction="right-to-left" evidence="2">
        <dbReference type="Rhea" id="RHEA:28677"/>
    </physiologicalReaction>
</comment>
<gene>
    <name evidence="13" type="ORF">HNAJ_LOCUS2949</name>
</gene>
<dbReference type="UniPathway" id="UPA00214"/>
<keyword evidence="14" id="KW-1185">Reference proteome</keyword>
<dbReference type="PIRSF" id="PIRSF005096">
    <property type="entry name" value="GALM"/>
    <property type="match status" value="1"/>
</dbReference>
<evidence type="ECO:0000256" key="5">
    <source>
        <dbReference type="ARBA" id="ARBA00006206"/>
    </source>
</evidence>
<dbReference type="GO" id="GO:0030246">
    <property type="term" value="F:carbohydrate binding"/>
    <property type="evidence" value="ECO:0007669"/>
    <property type="project" value="InterPro"/>
</dbReference>
<dbReference type="GO" id="GO:0006006">
    <property type="term" value="P:glucose metabolic process"/>
    <property type="evidence" value="ECO:0007669"/>
    <property type="project" value="TreeGrafter"/>
</dbReference>
<evidence type="ECO:0000256" key="6">
    <source>
        <dbReference type="ARBA" id="ARBA00023235"/>
    </source>
</evidence>
<dbReference type="STRING" id="102285.A0A0R3T7B2"/>
<dbReference type="CDD" id="cd09019">
    <property type="entry name" value="galactose_mutarotase_like"/>
    <property type="match status" value="1"/>
</dbReference>
<dbReference type="InterPro" id="IPR014718">
    <property type="entry name" value="GH-type_carb-bd"/>
</dbReference>
<dbReference type="GO" id="GO:0004034">
    <property type="term" value="F:aldose 1-epimerase activity"/>
    <property type="evidence" value="ECO:0007669"/>
    <property type="project" value="UniProtKB-EC"/>
</dbReference>
<evidence type="ECO:0000256" key="4">
    <source>
        <dbReference type="ARBA" id="ARBA00005028"/>
    </source>
</evidence>
<dbReference type="InterPro" id="IPR011013">
    <property type="entry name" value="Gal_mutarotase_sf_dom"/>
</dbReference>
<reference evidence="15" key="1">
    <citation type="submission" date="2017-02" db="UniProtKB">
        <authorList>
            <consortium name="WormBaseParasite"/>
        </authorList>
    </citation>
    <scope>IDENTIFICATION</scope>
</reference>
<feature type="binding site" evidence="12">
    <location>
        <begin position="210"/>
        <end position="212"/>
    </location>
    <ligand>
        <name>beta-D-galactose</name>
        <dbReference type="ChEBI" id="CHEBI:27667"/>
    </ligand>
</feature>
<feature type="binding site" evidence="11">
    <location>
        <position position="282"/>
    </location>
    <ligand>
        <name>beta-D-galactose</name>
        <dbReference type="ChEBI" id="CHEBI:27667"/>
    </ligand>
</feature>
<dbReference type="Gene3D" id="2.70.98.10">
    <property type="match status" value="1"/>
</dbReference>
<evidence type="ECO:0000256" key="7">
    <source>
        <dbReference type="ARBA" id="ARBA00023277"/>
    </source>
</evidence>
<organism evidence="15">
    <name type="scientific">Rodentolepis nana</name>
    <name type="common">Dwarf tapeworm</name>
    <name type="synonym">Hymenolepis nana</name>
    <dbReference type="NCBI Taxonomy" id="102285"/>
    <lineage>
        <taxon>Eukaryota</taxon>
        <taxon>Metazoa</taxon>
        <taxon>Spiralia</taxon>
        <taxon>Lophotrochozoa</taxon>
        <taxon>Platyhelminthes</taxon>
        <taxon>Cestoda</taxon>
        <taxon>Eucestoda</taxon>
        <taxon>Cyclophyllidea</taxon>
        <taxon>Hymenolepididae</taxon>
        <taxon>Rodentolepis</taxon>
    </lineage>
</organism>
<evidence type="ECO:0000313" key="14">
    <source>
        <dbReference type="Proteomes" id="UP000278807"/>
    </source>
</evidence>
<comment type="similarity">
    <text evidence="5 9">Belongs to the aldose epimerase family.</text>
</comment>
<keyword evidence="7 9" id="KW-0119">Carbohydrate metabolism</keyword>
<dbReference type="AlphaFoldDB" id="A0A0R3T7B2"/>
<dbReference type="InterPro" id="IPR015443">
    <property type="entry name" value="Aldose_1-epimerase"/>
</dbReference>
<comment type="pathway">
    <text evidence="4 9">Carbohydrate metabolism; hexose metabolism.</text>
</comment>
<evidence type="ECO:0000313" key="15">
    <source>
        <dbReference type="WBParaSite" id="HNAJ_0000295001-mRNA-1"/>
    </source>
</evidence>
<name>A0A0R3T7B2_RODNA</name>
<dbReference type="InterPro" id="IPR047215">
    <property type="entry name" value="Galactose_mutarotase-like"/>
</dbReference>
<dbReference type="PANTHER" id="PTHR10091:SF0">
    <property type="entry name" value="GALACTOSE MUTAROTASE"/>
    <property type="match status" value="1"/>
</dbReference>
<evidence type="ECO:0000256" key="1">
    <source>
        <dbReference type="ARBA" id="ARBA00001614"/>
    </source>
</evidence>
<keyword evidence="6 9" id="KW-0413">Isomerase</keyword>
<evidence type="ECO:0000256" key="8">
    <source>
        <dbReference type="ARBA" id="ARBA00045743"/>
    </source>
</evidence>
<comment type="function">
    <text evidence="8">Mutarotase that catalyzes the interconversion of beta-D-galactose and alpha-D-galactose during galactose metabolism. Beta-D-galactose is metabolized in the liver into glucose 1-phosphate, the primary metabolic fuel, by the action of four enzymes that constitute the Leloir pathway: GALM, GALK1 (galactokinase), GALT (galactose-1-phosphate uridylyltransferase) and GALE (UDP-galactose-4'-epimerase). Involved in the maintenance of the equilibrium between the beta- and alpha-anomers of galactose, therefore ensuring a sufficient supply of the alpha-anomer for GALK1. Also active on D-glucose although shows a preference for galactose over glucose.</text>
</comment>
<evidence type="ECO:0000256" key="3">
    <source>
        <dbReference type="ARBA" id="ARBA00004947"/>
    </source>
</evidence>
<comment type="catalytic activity">
    <reaction evidence="1 9">
        <text>alpha-D-glucose = beta-D-glucose</text>
        <dbReference type="Rhea" id="RHEA:10264"/>
        <dbReference type="ChEBI" id="CHEBI:15903"/>
        <dbReference type="ChEBI" id="CHEBI:17925"/>
        <dbReference type="EC" id="5.1.3.3"/>
    </reaction>
</comment>
<dbReference type="PANTHER" id="PTHR10091">
    <property type="entry name" value="ALDOSE-1-EPIMERASE"/>
    <property type="match status" value="1"/>
</dbReference>
<feature type="active site" description="Proton donor" evidence="10">
    <location>
        <position position="210"/>
    </location>
</feature>
<evidence type="ECO:0000256" key="12">
    <source>
        <dbReference type="PIRSR" id="PIRSR005096-3"/>
    </source>
</evidence>
<dbReference type="SUPFAM" id="SSF74650">
    <property type="entry name" value="Galactose mutarotase-like"/>
    <property type="match status" value="1"/>
</dbReference>
<accession>A0A0R3T7B2</accession>
<dbReference type="Pfam" id="PF01263">
    <property type="entry name" value="Aldose_epim"/>
    <property type="match status" value="1"/>
</dbReference>
<dbReference type="PROSITE" id="PS00545">
    <property type="entry name" value="ALDOSE_1_EPIMERASE"/>
    <property type="match status" value="1"/>
</dbReference>
<dbReference type="EC" id="5.1.3.3" evidence="9"/>
<dbReference type="InterPro" id="IPR018052">
    <property type="entry name" value="Ald1_epimerase_CS"/>
</dbReference>
<dbReference type="WBParaSite" id="HNAJ_0000295001-mRNA-1">
    <property type="protein sequence ID" value="HNAJ_0000295001-mRNA-1"/>
    <property type="gene ID" value="HNAJ_0000295001"/>
</dbReference>
<dbReference type="OrthoDB" id="274691at2759"/>
<dbReference type="InterPro" id="IPR008183">
    <property type="entry name" value="Aldose_1/G6P_1-epimerase"/>
</dbReference>
<dbReference type="EMBL" id="UZAE01001592">
    <property type="protein sequence ID" value="VDN98808.1"/>
    <property type="molecule type" value="Genomic_DNA"/>
</dbReference>
<evidence type="ECO:0000256" key="11">
    <source>
        <dbReference type="PIRSR" id="PIRSR005096-2"/>
    </source>
</evidence>
<proteinExistence type="inferred from homology"/>
<dbReference type="UniPathway" id="UPA00242"/>